<feature type="compositionally biased region" description="Basic and acidic residues" evidence="1">
    <location>
        <begin position="121"/>
        <end position="134"/>
    </location>
</feature>
<evidence type="ECO:0000256" key="1">
    <source>
        <dbReference type="SAM" id="MobiDB-lite"/>
    </source>
</evidence>
<name>A0A5K3FXZ3_MESCO</name>
<feature type="region of interest" description="Disordered" evidence="1">
    <location>
        <begin position="45"/>
        <end position="104"/>
    </location>
</feature>
<proteinExistence type="predicted"/>
<evidence type="ECO:0000313" key="2">
    <source>
        <dbReference type="WBParaSite" id="MCU_012564-RA"/>
    </source>
</evidence>
<dbReference type="WBParaSite" id="MCU_012564-RA">
    <property type="protein sequence ID" value="MCU_012564-RA"/>
    <property type="gene ID" value="MCU_012564"/>
</dbReference>
<feature type="region of interest" description="Disordered" evidence="1">
    <location>
        <begin position="121"/>
        <end position="143"/>
    </location>
</feature>
<organism evidence="2">
    <name type="scientific">Mesocestoides corti</name>
    <name type="common">Flatworm</name>
    <dbReference type="NCBI Taxonomy" id="53468"/>
    <lineage>
        <taxon>Eukaryota</taxon>
        <taxon>Metazoa</taxon>
        <taxon>Spiralia</taxon>
        <taxon>Lophotrochozoa</taxon>
        <taxon>Platyhelminthes</taxon>
        <taxon>Cestoda</taxon>
        <taxon>Eucestoda</taxon>
        <taxon>Cyclophyllidea</taxon>
        <taxon>Mesocestoididae</taxon>
        <taxon>Mesocestoides</taxon>
    </lineage>
</organism>
<reference evidence="2" key="1">
    <citation type="submission" date="2019-11" db="UniProtKB">
        <authorList>
            <consortium name="WormBaseParasite"/>
        </authorList>
    </citation>
    <scope>IDENTIFICATION</scope>
</reference>
<sequence>MPSSHMKSGLSTQVTFSSANSDRMATFLPVAFGSSATRSIYAPPSRIASAGNRKPNAAANGDVSCRRPSAANALAGQGRSKKRSDSLSRRPLSGPIKASTRRYDEGGFLTEKEAAIYRAEMAEQRSSEKLKPRSDAFASHSYY</sequence>
<dbReference type="AlphaFoldDB" id="A0A5K3FXZ3"/>
<protein>
    <submittedName>
        <fullName evidence="2">DUF4005 domain-containing protein</fullName>
    </submittedName>
</protein>
<accession>A0A5K3FXZ3</accession>